<dbReference type="SUPFAM" id="SSF55781">
    <property type="entry name" value="GAF domain-like"/>
    <property type="match status" value="1"/>
</dbReference>
<evidence type="ECO:0000256" key="11">
    <source>
        <dbReference type="ARBA" id="ARBA00023231"/>
    </source>
</evidence>
<dbReference type="Pfam" id="PF01590">
    <property type="entry name" value="GAF"/>
    <property type="match status" value="1"/>
</dbReference>
<dbReference type="Gene3D" id="3.30.450.40">
    <property type="match status" value="1"/>
</dbReference>
<keyword evidence="4" id="KW-0547">Nucleotide-binding</keyword>
<comment type="subunit">
    <text evidence="2 12">Interacts with sigma-54.</text>
</comment>
<evidence type="ECO:0000259" key="14">
    <source>
        <dbReference type="PROSITE" id="PS50045"/>
    </source>
</evidence>
<dbReference type="InterPro" id="IPR029016">
    <property type="entry name" value="GAF-like_dom_sf"/>
</dbReference>
<keyword evidence="16" id="KW-1185">Reference proteome</keyword>
<keyword evidence="6 12" id="KW-0902">Two-component regulatory system</keyword>
<proteinExistence type="predicted"/>
<organism evidence="15 16">
    <name type="scientific">Alteraurantiacibacter aquimixticola</name>
    <dbReference type="NCBI Taxonomy" id="2489173"/>
    <lineage>
        <taxon>Bacteria</taxon>
        <taxon>Pseudomonadati</taxon>
        <taxon>Pseudomonadota</taxon>
        <taxon>Alphaproteobacteria</taxon>
        <taxon>Sphingomonadales</taxon>
        <taxon>Erythrobacteraceae</taxon>
        <taxon>Alteraurantiacibacter</taxon>
    </lineage>
</organism>
<reference evidence="15 16" key="1">
    <citation type="submission" date="2019-04" db="EMBL/GenBank/DDBJ databases">
        <title>Altererythrobacter aquimixticola sp. nov., isolated from sediment of junction between the ocean and a freshwater spring.</title>
        <authorList>
            <person name="Yoon J.-H."/>
        </authorList>
    </citation>
    <scope>NUCLEOTIDE SEQUENCE [LARGE SCALE GENOMIC DNA]</scope>
    <source>
        <strain evidence="15 16">SSKS-13</strain>
    </source>
</reference>
<dbReference type="Pfam" id="PF25601">
    <property type="entry name" value="AAA_lid_14"/>
    <property type="match status" value="1"/>
</dbReference>
<accession>A0A4T3F7H3</accession>
<dbReference type="GO" id="GO:0003700">
    <property type="term" value="F:DNA-binding transcription factor activity"/>
    <property type="evidence" value="ECO:0007669"/>
    <property type="project" value="UniProtKB-UniRule"/>
</dbReference>
<dbReference type="GO" id="GO:0009399">
    <property type="term" value="P:nitrogen fixation"/>
    <property type="evidence" value="ECO:0007669"/>
    <property type="project" value="UniProtKB-UniRule"/>
</dbReference>
<keyword evidence="9 12" id="KW-0010">Activator</keyword>
<feature type="domain" description="Sigma-54 factor interaction" evidence="14">
    <location>
        <begin position="231"/>
        <end position="459"/>
    </location>
</feature>
<dbReference type="InterPro" id="IPR002197">
    <property type="entry name" value="HTH_Fis"/>
</dbReference>
<dbReference type="GO" id="GO:0005524">
    <property type="term" value="F:ATP binding"/>
    <property type="evidence" value="ECO:0007669"/>
    <property type="project" value="UniProtKB-KW"/>
</dbReference>
<dbReference type="PROSITE" id="PS50045">
    <property type="entry name" value="SIGMA54_INTERACT_4"/>
    <property type="match status" value="1"/>
</dbReference>
<dbReference type="InterPro" id="IPR010113">
    <property type="entry name" value="Nif-specific_regulatory_prot"/>
</dbReference>
<keyword evidence="5" id="KW-0067">ATP-binding</keyword>
<dbReference type="Gene3D" id="3.40.50.300">
    <property type="entry name" value="P-loop containing nucleotide triphosphate hydrolases"/>
    <property type="match status" value="1"/>
</dbReference>
<keyword evidence="8 12" id="KW-0238">DNA-binding</keyword>
<dbReference type="Pfam" id="PF02954">
    <property type="entry name" value="HTH_8"/>
    <property type="match status" value="1"/>
</dbReference>
<dbReference type="GO" id="GO:0043565">
    <property type="term" value="F:sequence-specific DNA binding"/>
    <property type="evidence" value="ECO:0007669"/>
    <property type="project" value="InterPro"/>
</dbReference>
<dbReference type="PROSITE" id="PS00676">
    <property type="entry name" value="SIGMA54_INTERACT_2"/>
    <property type="match status" value="1"/>
</dbReference>
<evidence type="ECO:0000256" key="3">
    <source>
        <dbReference type="ARBA" id="ARBA00015308"/>
    </source>
</evidence>
<dbReference type="GO" id="GO:0000160">
    <property type="term" value="P:phosphorelay signal transduction system"/>
    <property type="evidence" value="ECO:0007669"/>
    <property type="project" value="UniProtKB-UniRule"/>
</dbReference>
<dbReference type="SMART" id="SM00382">
    <property type="entry name" value="AAA"/>
    <property type="match status" value="1"/>
</dbReference>
<dbReference type="Gene3D" id="1.10.8.60">
    <property type="match status" value="1"/>
</dbReference>
<feature type="region of interest" description="Disordered" evidence="13">
    <location>
        <begin position="1"/>
        <end position="20"/>
    </location>
</feature>
<evidence type="ECO:0000256" key="8">
    <source>
        <dbReference type="ARBA" id="ARBA00023125"/>
    </source>
</evidence>
<gene>
    <name evidence="15" type="primary">nifA</name>
    <name evidence="15" type="ORF">E5222_04145</name>
</gene>
<keyword evidence="10 12" id="KW-0804">Transcription</keyword>
<feature type="compositionally biased region" description="Polar residues" evidence="13">
    <location>
        <begin position="1"/>
        <end position="10"/>
    </location>
</feature>
<dbReference type="Gene3D" id="1.10.10.60">
    <property type="entry name" value="Homeodomain-like"/>
    <property type="match status" value="1"/>
</dbReference>
<dbReference type="Pfam" id="PF00158">
    <property type="entry name" value="Sigma54_activat"/>
    <property type="match status" value="1"/>
</dbReference>
<dbReference type="PANTHER" id="PTHR32071:SF117">
    <property type="entry name" value="PTS-DEPENDENT DIHYDROXYACETONE KINASE OPERON REGULATORY PROTEIN-RELATED"/>
    <property type="match status" value="1"/>
</dbReference>
<dbReference type="InterPro" id="IPR002078">
    <property type="entry name" value="Sigma_54_int"/>
</dbReference>
<evidence type="ECO:0000256" key="1">
    <source>
        <dbReference type="ARBA" id="ARBA00002167"/>
    </source>
</evidence>
<name>A0A4T3F7H3_9SPHN</name>
<dbReference type="InterPro" id="IPR025943">
    <property type="entry name" value="Sigma_54_int_dom_ATP-bd_2"/>
</dbReference>
<evidence type="ECO:0000256" key="12">
    <source>
        <dbReference type="RuleBase" id="RU368029"/>
    </source>
</evidence>
<dbReference type="PROSITE" id="PS00688">
    <property type="entry name" value="SIGMA54_INTERACT_3"/>
    <property type="match status" value="1"/>
</dbReference>
<dbReference type="InterPro" id="IPR003593">
    <property type="entry name" value="AAA+_ATPase"/>
</dbReference>
<comment type="function">
    <text evidence="1 12">Required for activation of most nif operons, which are directly involved in nitrogen fixation.</text>
</comment>
<evidence type="ECO:0000256" key="5">
    <source>
        <dbReference type="ARBA" id="ARBA00022840"/>
    </source>
</evidence>
<evidence type="ECO:0000256" key="4">
    <source>
        <dbReference type="ARBA" id="ARBA00022741"/>
    </source>
</evidence>
<dbReference type="InterPro" id="IPR025944">
    <property type="entry name" value="Sigma_54_int_dom_CS"/>
</dbReference>
<evidence type="ECO:0000256" key="2">
    <source>
        <dbReference type="ARBA" id="ARBA00011135"/>
    </source>
</evidence>
<dbReference type="InterPro" id="IPR003018">
    <property type="entry name" value="GAF"/>
</dbReference>
<dbReference type="SUPFAM" id="SSF52540">
    <property type="entry name" value="P-loop containing nucleoside triphosphate hydrolases"/>
    <property type="match status" value="1"/>
</dbReference>
<dbReference type="InterPro" id="IPR025662">
    <property type="entry name" value="Sigma_54_int_dom_ATP-bd_1"/>
</dbReference>
<keyword evidence="7 12" id="KW-0805">Transcription regulation</keyword>
<protein>
    <recommendedName>
        <fullName evidence="3 12">Nif-specific regulatory protein</fullName>
    </recommendedName>
</protein>
<dbReference type="OrthoDB" id="7324976at2"/>
<dbReference type="InterPro" id="IPR058031">
    <property type="entry name" value="AAA_lid_NorR"/>
</dbReference>
<keyword evidence="11 12" id="KW-0535">Nitrogen fixation</keyword>
<dbReference type="Proteomes" id="UP000309389">
    <property type="component" value="Unassembled WGS sequence"/>
</dbReference>
<dbReference type="InterPro" id="IPR027417">
    <property type="entry name" value="P-loop_NTPase"/>
</dbReference>
<evidence type="ECO:0000256" key="10">
    <source>
        <dbReference type="ARBA" id="ARBA00023163"/>
    </source>
</evidence>
<dbReference type="FunFam" id="3.40.50.300:FF:000006">
    <property type="entry name" value="DNA-binding transcriptional regulator NtrC"/>
    <property type="match status" value="1"/>
</dbReference>
<evidence type="ECO:0000256" key="6">
    <source>
        <dbReference type="ARBA" id="ARBA00023012"/>
    </source>
</evidence>
<dbReference type="PRINTS" id="PR01590">
    <property type="entry name" value="HTHFIS"/>
</dbReference>
<comment type="caution">
    <text evidence="15">The sequence shown here is derived from an EMBL/GenBank/DDBJ whole genome shotgun (WGS) entry which is preliminary data.</text>
</comment>
<evidence type="ECO:0000313" key="15">
    <source>
        <dbReference type="EMBL" id="TIX51652.1"/>
    </source>
</evidence>
<dbReference type="NCBIfam" id="TIGR01817">
    <property type="entry name" value="nifA"/>
    <property type="match status" value="1"/>
</dbReference>
<dbReference type="SMART" id="SM00065">
    <property type="entry name" value="GAF"/>
    <property type="match status" value="1"/>
</dbReference>
<sequence>MPVIASTQGPGRSGLAVNGTASRKSHTRADIALRGVYEISKILAVPSGRLEVTLGNVLTLLSSFLDMNHGLIMLVDEHGNPANVVGIGWSEELAQEWSGQVPEQAVCQIIATEMPVVVHNMDNSPLFDGWHGQEAPSPDVRRSFIGVPIKVDKRVAGALTIEQDWDESTTYHAADEDVRFLTMVANLIGQTIALMELVRRDRERLLDRQRLLEKVISESAERDSGGKTRGIVGSSPALNSALQQIRLAARSKSTVLLRGESGTGKELFAHALHDNSQRRKQPFVKLNCAALPESVLESELFGHEKGAFTGAVNQRKGRFEMADGGTLFLDEIGDISPAFQAKLLRVLQEGEFERVGGTRTIKVDVRLVCATNRNLEEAVKQGEFRADLYYRINVVSIQLPPLRNRREDIAELAFEFLRRFDQENDTTHELADSALTILEQCNFPGNVRELENCIRRTATMALDARISDNDLACQHNECLSAKLWNSSISAPLPVFQPMAEPEVQQAERDLLTRRAGDEAAPATEEGQGNTKIGKRELVDALERTGWVQAKAARLLNLTPRQIGYAIRKYGIEVKRI</sequence>
<dbReference type="PROSITE" id="PS00675">
    <property type="entry name" value="SIGMA54_INTERACT_1"/>
    <property type="match status" value="1"/>
</dbReference>
<evidence type="ECO:0000256" key="9">
    <source>
        <dbReference type="ARBA" id="ARBA00023159"/>
    </source>
</evidence>
<evidence type="ECO:0000256" key="7">
    <source>
        <dbReference type="ARBA" id="ARBA00023015"/>
    </source>
</evidence>
<dbReference type="PANTHER" id="PTHR32071">
    <property type="entry name" value="TRANSCRIPTIONAL REGULATORY PROTEIN"/>
    <property type="match status" value="1"/>
</dbReference>
<evidence type="ECO:0000313" key="16">
    <source>
        <dbReference type="Proteomes" id="UP000309389"/>
    </source>
</evidence>
<dbReference type="AlphaFoldDB" id="A0A4T3F7H3"/>
<evidence type="ECO:0000256" key="13">
    <source>
        <dbReference type="SAM" id="MobiDB-lite"/>
    </source>
</evidence>
<dbReference type="CDD" id="cd00009">
    <property type="entry name" value="AAA"/>
    <property type="match status" value="1"/>
</dbReference>
<dbReference type="EMBL" id="SSHH01000001">
    <property type="protein sequence ID" value="TIX51652.1"/>
    <property type="molecule type" value="Genomic_DNA"/>
</dbReference>
<dbReference type="RefSeq" id="WP_136692438.1">
    <property type="nucleotide sequence ID" value="NZ_SSHH01000001.1"/>
</dbReference>